<sequence length="181" mass="20927">MEGSDRDREPSDANDLSLATRREIFGRVKDNPGIHFSQLKRDLDMETGLLQYHLRELEEYGALESEEHQGKRRVFVARELNEEERSILAVLRYETTRRILLYLLENGPARNGEIAEAVGVTPATISYHMSTLADNDIIDSVRDGRATQYEVTNEELVVQLLLRYRESFVDRAVDRIIDFWG</sequence>
<name>A0ABD5PI05_9EURY</name>
<gene>
    <name evidence="2" type="ORF">ACFO0N_21020</name>
</gene>
<protein>
    <submittedName>
        <fullName evidence="2">Winged helix-turn-helix transcriptional regulator</fullName>
    </submittedName>
</protein>
<accession>A0ABD5PI05</accession>
<dbReference type="Proteomes" id="UP001595921">
    <property type="component" value="Unassembled WGS sequence"/>
</dbReference>
<reference evidence="2 3" key="1">
    <citation type="journal article" date="2019" name="Int. J. Syst. Evol. Microbiol.">
        <title>The Global Catalogue of Microorganisms (GCM) 10K type strain sequencing project: providing services to taxonomists for standard genome sequencing and annotation.</title>
        <authorList>
            <consortium name="The Broad Institute Genomics Platform"/>
            <consortium name="The Broad Institute Genome Sequencing Center for Infectious Disease"/>
            <person name="Wu L."/>
            <person name="Ma J."/>
        </authorList>
    </citation>
    <scope>NUCLEOTIDE SEQUENCE [LARGE SCALE GENOMIC DNA]</scope>
    <source>
        <strain evidence="2 3">CGMCC 1.12553</strain>
    </source>
</reference>
<dbReference type="Pfam" id="PF13412">
    <property type="entry name" value="HTH_24"/>
    <property type="match status" value="1"/>
</dbReference>
<dbReference type="EMBL" id="JBHSDS010000017">
    <property type="protein sequence ID" value="MFC4360435.1"/>
    <property type="molecule type" value="Genomic_DNA"/>
</dbReference>
<dbReference type="PANTHER" id="PTHR36216">
    <property type="entry name" value="TRANSCRIPTIONAL REGULATOR, TRMB"/>
    <property type="match status" value="1"/>
</dbReference>
<keyword evidence="3" id="KW-1185">Reference proteome</keyword>
<evidence type="ECO:0000313" key="3">
    <source>
        <dbReference type="Proteomes" id="UP001595921"/>
    </source>
</evidence>
<dbReference type="SMART" id="SM00418">
    <property type="entry name" value="HTH_ARSR"/>
    <property type="match status" value="1"/>
</dbReference>
<dbReference type="CDD" id="cd00090">
    <property type="entry name" value="HTH_ARSR"/>
    <property type="match status" value="1"/>
</dbReference>
<dbReference type="AlphaFoldDB" id="A0ABD5PI05"/>
<dbReference type="InterPro" id="IPR056504">
    <property type="entry name" value="HTH_HVO_0163_N"/>
</dbReference>
<dbReference type="Gene3D" id="1.10.10.10">
    <property type="entry name" value="Winged helix-like DNA-binding domain superfamily/Winged helix DNA-binding domain"/>
    <property type="match status" value="2"/>
</dbReference>
<comment type="caution">
    <text evidence="2">The sequence shown here is derived from an EMBL/GenBank/DDBJ whole genome shotgun (WGS) entry which is preliminary data.</text>
</comment>
<dbReference type="InterPro" id="IPR001845">
    <property type="entry name" value="HTH_ArsR_DNA-bd_dom"/>
</dbReference>
<dbReference type="PANTHER" id="PTHR36216:SF1">
    <property type="entry name" value="HTH ARSR-TYPE DOMAIN-CONTAINING PROTEIN"/>
    <property type="match status" value="1"/>
</dbReference>
<evidence type="ECO:0000259" key="1">
    <source>
        <dbReference type="PROSITE" id="PS50987"/>
    </source>
</evidence>
<feature type="domain" description="HTH arsR-type" evidence="1">
    <location>
        <begin position="76"/>
        <end position="171"/>
    </location>
</feature>
<dbReference type="SUPFAM" id="SSF46785">
    <property type="entry name" value="Winged helix' DNA-binding domain"/>
    <property type="match status" value="2"/>
</dbReference>
<dbReference type="PROSITE" id="PS50987">
    <property type="entry name" value="HTH_ARSR_2"/>
    <property type="match status" value="1"/>
</dbReference>
<evidence type="ECO:0000313" key="2">
    <source>
        <dbReference type="EMBL" id="MFC4360435.1"/>
    </source>
</evidence>
<organism evidence="2 3">
    <name type="scientific">Halobium salinum</name>
    <dbReference type="NCBI Taxonomy" id="1364940"/>
    <lineage>
        <taxon>Archaea</taxon>
        <taxon>Methanobacteriati</taxon>
        <taxon>Methanobacteriota</taxon>
        <taxon>Stenosarchaea group</taxon>
        <taxon>Halobacteria</taxon>
        <taxon>Halobacteriales</taxon>
        <taxon>Haloferacaceae</taxon>
        <taxon>Halobium</taxon>
    </lineage>
</organism>
<proteinExistence type="predicted"/>
<dbReference type="Pfam" id="PF24266">
    <property type="entry name" value="HTH_HVO_0163_N"/>
    <property type="match status" value="1"/>
</dbReference>
<dbReference type="InterPro" id="IPR011991">
    <property type="entry name" value="ArsR-like_HTH"/>
</dbReference>
<dbReference type="RefSeq" id="WP_267620615.1">
    <property type="nucleotide sequence ID" value="NZ_JAODIW010000005.1"/>
</dbReference>
<dbReference type="InterPro" id="IPR036388">
    <property type="entry name" value="WH-like_DNA-bd_sf"/>
</dbReference>
<dbReference type="InterPro" id="IPR036390">
    <property type="entry name" value="WH_DNA-bd_sf"/>
</dbReference>